<proteinExistence type="predicted"/>
<feature type="compositionally biased region" description="Basic and acidic residues" evidence="1">
    <location>
        <begin position="1"/>
        <end position="12"/>
    </location>
</feature>
<keyword evidence="3" id="KW-1185">Reference proteome</keyword>
<evidence type="ECO:0000313" key="3">
    <source>
        <dbReference type="Proteomes" id="UP000737018"/>
    </source>
</evidence>
<dbReference type="AlphaFoldDB" id="A0A8J4RBS7"/>
<dbReference type="Proteomes" id="UP000737018">
    <property type="component" value="Unassembled WGS sequence"/>
</dbReference>
<evidence type="ECO:0000313" key="2">
    <source>
        <dbReference type="EMBL" id="KAF3967350.1"/>
    </source>
</evidence>
<protein>
    <submittedName>
        <fullName evidence="2">Uncharacterized protein</fullName>
    </submittedName>
</protein>
<accession>A0A8J4RBS7</accession>
<comment type="caution">
    <text evidence="2">The sequence shown here is derived from an EMBL/GenBank/DDBJ whole genome shotgun (WGS) entry which is preliminary data.</text>
</comment>
<feature type="region of interest" description="Disordered" evidence="1">
    <location>
        <begin position="1"/>
        <end position="41"/>
    </location>
</feature>
<feature type="compositionally biased region" description="Polar residues" evidence="1">
    <location>
        <begin position="13"/>
        <end position="23"/>
    </location>
</feature>
<dbReference type="EMBL" id="JRKL02000911">
    <property type="protein sequence ID" value="KAF3967350.1"/>
    <property type="molecule type" value="Genomic_DNA"/>
</dbReference>
<sequence>MNEIEREREAHTQKITFENSVPLTPQEGPSPPDVIHHSSQSQLPDLVQEELFARTELCWWIGFLTYVA</sequence>
<reference evidence="2" key="1">
    <citation type="submission" date="2020-03" db="EMBL/GenBank/DDBJ databases">
        <title>Castanea mollissima Vanexum genome sequencing.</title>
        <authorList>
            <person name="Staton M."/>
        </authorList>
    </citation>
    <scope>NUCLEOTIDE SEQUENCE</scope>
    <source>
        <tissue evidence="2">Leaf</tissue>
    </source>
</reference>
<gene>
    <name evidence="2" type="ORF">CMV_008642</name>
</gene>
<organism evidence="2 3">
    <name type="scientific">Castanea mollissima</name>
    <name type="common">Chinese chestnut</name>
    <dbReference type="NCBI Taxonomy" id="60419"/>
    <lineage>
        <taxon>Eukaryota</taxon>
        <taxon>Viridiplantae</taxon>
        <taxon>Streptophyta</taxon>
        <taxon>Embryophyta</taxon>
        <taxon>Tracheophyta</taxon>
        <taxon>Spermatophyta</taxon>
        <taxon>Magnoliopsida</taxon>
        <taxon>eudicotyledons</taxon>
        <taxon>Gunneridae</taxon>
        <taxon>Pentapetalae</taxon>
        <taxon>rosids</taxon>
        <taxon>fabids</taxon>
        <taxon>Fagales</taxon>
        <taxon>Fagaceae</taxon>
        <taxon>Castanea</taxon>
    </lineage>
</organism>
<name>A0A8J4RBS7_9ROSI</name>
<evidence type="ECO:0000256" key="1">
    <source>
        <dbReference type="SAM" id="MobiDB-lite"/>
    </source>
</evidence>